<accession>A0AAV4J2X1</accession>
<feature type="compositionally biased region" description="Basic residues" evidence="1">
    <location>
        <begin position="19"/>
        <end position="28"/>
    </location>
</feature>
<feature type="compositionally biased region" description="Polar residues" evidence="1">
    <location>
        <begin position="32"/>
        <end position="41"/>
    </location>
</feature>
<dbReference type="EMBL" id="BMAT01009888">
    <property type="protein sequence ID" value="GFS15787.1"/>
    <property type="molecule type" value="Genomic_DNA"/>
</dbReference>
<protein>
    <submittedName>
        <fullName evidence="2">Uncharacterized protein</fullName>
    </submittedName>
</protein>
<evidence type="ECO:0000313" key="3">
    <source>
        <dbReference type="Proteomes" id="UP000762676"/>
    </source>
</evidence>
<comment type="caution">
    <text evidence="2">The sequence shown here is derived from an EMBL/GenBank/DDBJ whole genome shotgun (WGS) entry which is preliminary data.</text>
</comment>
<evidence type="ECO:0000256" key="1">
    <source>
        <dbReference type="SAM" id="MobiDB-lite"/>
    </source>
</evidence>
<keyword evidence="3" id="KW-1185">Reference proteome</keyword>
<evidence type="ECO:0000313" key="2">
    <source>
        <dbReference type="EMBL" id="GFS15787.1"/>
    </source>
</evidence>
<reference evidence="2 3" key="1">
    <citation type="journal article" date="2021" name="Elife">
        <title>Chloroplast acquisition without the gene transfer in kleptoplastic sea slugs, Plakobranchus ocellatus.</title>
        <authorList>
            <person name="Maeda T."/>
            <person name="Takahashi S."/>
            <person name="Yoshida T."/>
            <person name="Shimamura S."/>
            <person name="Takaki Y."/>
            <person name="Nagai Y."/>
            <person name="Toyoda A."/>
            <person name="Suzuki Y."/>
            <person name="Arimoto A."/>
            <person name="Ishii H."/>
            <person name="Satoh N."/>
            <person name="Nishiyama T."/>
            <person name="Hasebe M."/>
            <person name="Maruyama T."/>
            <person name="Minagawa J."/>
            <person name="Obokata J."/>
            <person name="Shigenobu S."/>
        </authorList>
    </citation>
    <scope>NUCLEOTIDE SEQUENCE [LARGE SCALE GENOMIC DNA]</scope>
</reference>
<dbReference type="AlphaFoldDB" id="A0AAV4J2X1"/>
<sequence>MAPAAAIIMFRSPSGAQHTRNKDRRRLWAHNDVSNQSSESLPQKHKDPARLNGTVLTKCHRRPDDSTNETPGRLGTTLLEMLARRWVGMMKVWSPRP</sequence>
<gene>
    <name evidence="2" type="ORF">ElyMa_004941600</name>
</gene>
<dbReference type="Proteomes" id="UP000762676">
    <property type="component" value="Unassembled WGS sequence"/>
</dbReference>
<name>A0AAV4J2X1_9GAST</name>
<feature type="region of interest" description="Disordered" evidence="1">
    <location>
        <begin position="1"/>
        <end position="51"/>
    </location>
</feature>
<proteinExistence type="predicted"/>
<organism evidence="2 3">
    <name type="scientific">Elysia marginata</name>
    <dbReference type="NCBI Taxonomy" id="1093978"/>
    <lineage>
        <taxon>Eukaryota</taxon>
        <taxon>Metazoa</taxon>
        <taxon>Spiralia</taxon>
        <taxon>Lophotrochozoa</taxon>
        <taxon>Mollusca</taxon>
        <taxon>Gastropoda</taxon>
        <taxon>Heterobranchia</taxon>
        <taxon>Euthyneura</taxon>
        <taxon>Panpulmonata</taxon>
        <taxon>Sacoglossa</taxon>
        <taxon>Placobranchoidea</taxon>
        <taxon>Plakobranchidae</taxon>
        <taxon>Elysia</taxon>
    </lineage>
</organism>